<keyword evidence="8" id="KW-1185">Reference proteome</keyword>
<accession>A0AAJ7P9X1</accession>
<dbReference type="RefSeq" id="XP_018495552.1">
    <property type="nucleotide sequence ID" value="XM_018640036.1"/>
</dbReference>
<comment type="subcellular location">
    <subcellularLocation>
        <location evidence="1">Nucleus</location>
    </subcellularLocation>
</comment>
<feature type="compositionally biased region" description="Low complexity" evidence="6">
    <location>
        <begin position="390"/>
        <end position="401"/>
    </location>
</feature>
<evidence type="ECO:0000256" key="6">
    <source>
        <dbReference type="SAM" id="MobiDB-lite"/>
    </source>
</evidence>
<feature type="compositionally biased region" description="Basic and acidic residues" evidence="6">
    <location>
        <begin position="302"/>
        <end position="330"/>
    </location>
</feature>
<feature type="domain" description="PNK FHA" evidence="7">
    <location>
        <begin position="5"/>
        <end position="43"/>
    </location>
</feature>
<reference evidence="9" key="1">
    <citation type="submission" date="2025-08" db="UniProtKB">
        <authorList>
            <consortium name="RefSeq"/>
        </authorList>
    </citation>
    <scope>IDENTIFICATION</scope>
</reference>
<evidence type="ECO:0000256" key="5">
    <source>
        <dbReference type="ARBA" id="ARBA00023242"/>
    </source>
</evidence>
<dbReference type="PANTHER" id="PTHR21315">
    <property type="entry name" value="APRATAXIN AND PNK-LIKE FACTOR-RELATED"/>
    <property type="match status" value="1"/>
</dbReference>
<protein>
    <submittedName>
        <fullName evidence="9">Aprataxin and PNK-like factor</fullName>
    </submittedName>
</protein>
<feature type="compositionally biased region" description="Basic and acidic residues" evidence="6">
    <location>
        <begin position="206"/>
        <end position="226"/>
    </location>
</feature>
<dbReference type="GO" id="GO:0006302">
    <property type="term" value="P:double-strand break repair"/>
    <property type="evidence" value="ECO:0007669"/>
    <property type="project" value="InterPro"/>
</dbReference>
<dbReference type="Pfam" id="PF17913">
    <property type="entry name" value="FHA_2"/>
    <property type="match status" value="1"/>
</dbReference>
<evidence type="ECO:0000313" key="8">
    <source>
        <dbReference type="Proteomes" id="UP000694867"/>
    </source>
</evidence>
<dbReference type="InterPro" id="IPR039253">
    <property type="entry name" value="APLF"/>
</dbReference>
<keyword evidence="3" id="KW-0378">Hydrolase</keyword>
<dbReference type="GO" id="GO:0005634">
    <property type="term" value="C:nucleus"/>
    <property type="evidence" value="ECO:0007669"/>
    <property type="project" value="UniProtKB-SubCell"/>
</dbReference>
<dbReference type="InterPro" id="IPR041388">
    <property type="entry name" value="FHA_2"/>
</dbReference>
<evidence type="ECO:0000313" key="9">
    <source>
        <dbReference type="RefSeq" id="XP_018495552.1"/>
    </source>
</evidence>
<feature type="compositionally biased region" description="Polar residues" evidence="6">
    <location>
        <begin position="140"/>
        <end position="152"/>
    </location>
</feature>
<dbReference type="GO" id="GO:0035861">
    <property type="term" value="C:site of double-strand break"/>
    <property type="evidence" value="ECO:0007669"/>
    <property type="project" value="TreeGrafter"/>
</dbReference>
<dbReference type="SUPFAM" id="SSF49879">
    <property type="entry name" value="SMAD/FHA domain"/>
    <property type="match status" value="1"/>
</dbReference>
<dbReference type="GeneID" id="108864427"/>
<evidence type="ECO:0000256" key="2">
    <source>
        <dbReference type="ARBA" id="ARBA00022763"/>
    </source>
</evidence>
<feature type="compositionally biased region" description="Acidic residues" evidence="6">
    <location>
        <begin position="477"/>
        <end position="493"/>
    </location>
</feature>
<dbReference type="GO" id="GO:0003906">
    <property type="term" value="F:DNA-(apurinic or apyrimidinic site) endonuclease activity"/>
    <property type="evidence" value="ECO:0007669"/>
    <property type="project" value="InterPro"/>
</dbReference>
<evidence type="ECO:0000256" key="3">
    <source>
        <dbReference type="ARBA" id="ARBA00022801"/>
    </source>
</evidence>
<gene>
    <name evidence="9" type="primary">LOC108864427</name>
</gene>
<feature type="compositionally biased region" description="Basic residues" evidence="6">
    <location>
        <begin position="461"/>
        <end position="473"/>
    </location>
</feature>
<evidence type="ECO:0000256" key="4">
    <source>
        <dbReference type="ARBA" id="ARBA00023204"/>
    </source>
</evidence>
<dbReference type="AlphaFoldDB" id="A0AAJ7P9X1"/>
<dbReference type="KEGG" id="goe:108864427"/>
<dbReference type="GO" id="GO:0008408">
    <property type="term" value="F:3'-5' exonuclease activity"/>
    <property type="evidence" value="ECO:0007669"/>
    <property type="project" value="InterPro"/>
</dbReference>
<keyword evidence="2" id="KW-0227">DNA damage</keyword>
<feature type="compositionally biased region" description="Basic residues" evidence="6">
    <location>
        <begin position="437"/>
        <end position="446"/>
    </location>
</feature>
<proteinExistence type="predicted"/>
<evidence type="ECO:0000259" key="7">
    <source>
        <dbReference type="Pfam" id="PF17913"/>
    </source>
</evidence>
<feature type="compositionally biased region" description="Basic and acidic residues" evidence="6">
    <location>
        <begin position="154"/>
        <end position="188"/>
    </location>
</feature>
<feature type="compositionally biased region" description="Basic and acidic residues" evidence="6">
    <location>
        <begin position="252"/>
        <end position="277"/>
    </location>
</feature>
<organism evidence="8 9">
    <name type="scientific">Galendromus occidentalis</name>
    <name type="common">western predatory mite</name>
    <dbReference type="NCBI Taxonomy" id="34638"/>
    <lineage>
        <taxon>Eukaryota</taxon>
        <taxon>Metazoa</taxon>
        <taxon>Ecdysozoa</taxon>
        <taxon>Arthropoda</taxon>
        <taxon>Chelicerata</taxon>
        <taxon>Arachnida</taxon>
        <taxon>Acari</taxon>
        <taxon>Parasitiformes</taxon>
        <taxon>Mesostigmata</taxon>
        <taxon>Gamasina</taxon>
        <taxon>Phytoseioidea</taxon>
        <taxon>Phytoseiidae</taxon>
        <taxon>Typhlodrominae</taxon>
        <taxon>Galendromus</taxon>
    </lineage>
</organism>
<feature type="region of interest" description="Disordered" evidence="6">
    <location>
        <begin position="133"/>
        <end position="593"/>
    </location>
</feature>
<name>A0AAJ7P9X1_9ACAR</name>
<keyword evidence="5" id="KW-0539">Nucleus</keyword>
<dbReference type="Gene3D" id="2.60.200.20">
    <property type="match status" value="1"/>
</dbReference>
<keyword evidence="4" id="KW-0234">DNA repair</keyword>
<feature type="compositionally biased region" description="Acidic residues" evidence="6">
    <location>
        <begin position="532"/>
        <end position="541"/>
    </location>
</feature>
<sequence length="593" mass="64441">MKLVTLQPVEGSQKSVEIKVGRTIIGRGPLLECADKKVSRNHAVIEVRESGDIYLTPTHVNPCFYLPNDSNKGFEVLKKDCPQLIHNGDSFSLLPNGFRYRVSVSDVSDYESIESEKNIAATAAAVAAASTTAANKVKDSASTPGSNTTSGAGNKKDEALLNGENKKDPKEDDNHKANPVEESPKDNGKPTPPVKNGLSPVRASSRRIESKNASDKDLSGLRDQQHKTQAALKQNCSDSPDLAEDTTPSASVKEKESKSRDSRKAPVAEDSKSDRKTLPKGTPNSSVPYNSKDKSPLASKKILSEKSAAKKDVRKEKTDSEKQKQLKNFDFDDEDDDPVVKPAGKKPAQKTQAKKPAERSTAGSASVPPNPSTSKRKEPPSRKRSPPPSRSSVGSASGSRSTRTHRTLIQRISLDDFMASDEEWIATYASSDEERKKARKRLAKRKSAAEASSDEDDWSGKKTKKRQAKKSRKTNTDDENDDSEDDDGEEEEEVKPKRSRGRTSTAAARKNKKKAKVTDVSESSDESKNDAGSDDADEDEVEKSKAPSKKAQAPKKKEAPKTASGVRKAGKSNRLQTNRSCSALIDDSINIAN</sequence>
<dbReference type="Proteomes" id="UP000694867">
    <property type="component" value="Unplaced"/>
</dbReference>
<evidence type="ECO:0000256" key="1">
    <source>
        <dbReference type="ARBA" id="ARBA00004123"/>
    </source>
</evidence>
<feature type="compositionally biased region" description="Polar residues" evidence="6">
    <location>
        <begin position="227"/>
        <end position="238"/>
    </location>
</feature>
<dbReference type="PANTHER" id="PTHR21315:SF2">
    <property type="entry name" value="APRATAXIN AND PNK-LIKE FACTOR"/>
    <property type="match status" value="1"/>
</dbReference>
<dbReference type="InterPro" id="IPR008984">
    <property type="entry name" value="SMAD_FHA_dom_sf"/>
</dbReference>